<dbReference type="InterPro" id="IPR041380">
    <property type="entry name" value="Acetyltransf_17"/>
</dbReference>
<dbReference type="InterPro" id="IPR051554">
    <property type="entry name" value="Acetyltransferase_Eis"/>
</dbReference>
<dbReference type="RefSeq" id="WP_126019237.1">
    <property type="nucleotide sequence ID" value="NZ_CP034437.1"/>
</dbReference>
<keyword evidence="2" id="KW-0808">Transferase</keyword>
<dbReference type="Proteomes" id="UP000272528">
    <property type="component" value="Chromosome"/>
</dbReference>
<gene>
    <name evidence="2" type="ORF">EJC50_27560</name>
</gene>
<evidence type="ECO:0000313" key="2">
    <source>
        <dbReference type="EMBL" id="AZN43034.1"/>
    </source>
</evidence>
<dbReference type="Gene3D" id="3.30.1050.10">
    <property type="entry name" value="SCP2 sterol-binding domain"/>
    <property type="match status" value="1"/>
</dbReference>
<proteinExistence type="predicted"/>
<evidence type="ECO:0000313" key="3">
    <source>
        <dbReference type="Proteomes" id="UP000272528"/>
    </source>
</evidence>
<dbReference type="Pfam" id="PF17668">
    <property type="entry name" value="Acetyltransf_17"/>
    <property type="match status" value="1"/>
</dbReference>
<dbReference type="PANTHER" id="PTHR37817:SF1">
    <property type="entry name" value="N-ACETYLTRANSFERASE EIS"/>
    <property type="match status" value="1"/>
</dbReference>
<dbReference type="SUPFAM" id="SSF55718">
    <property type="entry name" value="SCP-like"/>
    <property type="match status" value="1"/>
</dbReference>
<protein>
    <submittedName>
        <fullName evidence="2">GNAT family N-acetyltransferase</fullName>
    </submittedName>
</protein>
<dbReference type="OrthoDB" id="9768284at2"/>
<accession>A0A3S9ABE5</accession>
<dbReference type="SUPFAM" id="SSF55729">
    <property type="entry name" value="Acyl-CoA N-acyltransferases (Nat)"/>
    <property type="match status" value="1"/>
</dbReference>
<organism evidence="2 3">
    <name type="scientific">Paenibacillus albus</name>
    <dbReference type="NCBI Taxonomy" id="2495582"/>
    <lineage>
        <taxon>Bacteria</taxon>
        <taxon>Bacillati</taxon>
        <taxon>Bacillota</taxon>
        <taxon>Bacilli</taxon>
        <taxon>Bacillales</taxon>
        <taxon>Paenibacillaceae</taxon>
        <taxon>Paenibacillus</taxon>
    </lineage>
</organism>
<dbReference type="EMBL" id="CP034437">
    <property type="protein sequence ID" value="AZN43034.1"/>
    <property type="molecule type" value="Genomic_DNA"/>
</dbReference>
<dbReference type="InterPro" id="IPR025559">
    <property type="entry name" value="Eis_dom"/>
</dbReference>
<keyword evidence="3" id="KW-1185">Reference proteome</keyword>
<dbReference type="PROSITE" id="PS51186">
    <property type="entry name" value="GNAT"/>
    <property type="match status" value="1"/>
</dbReference>
<dbReference type="InterPro" id="IPR036527">
    <property type="entry name" value="SCP2_sterol-bd_dom_sf"/>
</dbReference>
<dbReference type="PANTHER" id="PTHR37817">
    <property type="entry name" value="N-ACETYLTRANSFERASE EIS"/>
    <property type="match status" value="1"/>
</dbReference>
<dbReference type="InterPro" id="IPR000182">
    <property type="entry name" value="GNAT_dom"/>
</dbReference>
<dbReference type="Gene3D" id="3.40.630.30">
    <property type="match status" value="2"/>
</dbReference>
<dbReference type="Pfam" id="PF13530">
    <property type="entry name" value="SCP2_2"/>
    <property type="match status" value="1"/>
</dbReference>
<feature type="domain" description="N-acetyltransferase" evidence="1">
    <location>
        <begin position="1"/>
        <end position="146"/>
    </location>
</feature>
<sequence length="392" mass="44307">MIRTIRQEEVRQSLELTQAAFAIRFSESDIEQRLPKLKMDQYLGYFVDGQLAAQLEILPLTIYVQGEKIAMGGIASVSSYPELRRQGMVGKLLVRSLAEMRERGQTVSMLNPFAYGFYRKYGWEYFSVQSLYTLELGAAPKYPTASGAVKRLRAEGWTEADRVYDNYAKRYNGMLRRDENWWLNHVFRRKLGSLAVYYAAGSGEPTGYMLYDIKDRHLNMHELVYLDLESRNGLWQFIRNHDSVVSRLKFTAPADEAFLFGMAEPKLQHELHSNFMFRVVDAAAFVKQYRFAGSAQGSVLQVSLVDEHAEWNNGVWEVSVSADGRAEAALLAGEASASGTISCSIQTLGAMLIGCQRPSQLADHGYLDGSAEAVAAWEQAIPRRISYMTDFF</sequence>
<reference evidence="3" key="1">
    <citation type="submission" date="2018-12" db="EMBL/GenBank/DDBJ databases">
        <title>Genome sequence of Peanibacillus sp.</title>
        <authorList>
            <person name="Subramani G."/>
            <person name="Srinivasan S."/>
            <person name="Kim M.K."/>
        </authorList>
    </citation>
    <scope>NUCLEOTIDE SEQUENCE [LARGE SCALE GENOMIC DNA]</scope>
    <source>
        <strain evidence="3">18JY67-1</strain>
    </source>
</reference>
<dbReference type="Pfam" id="PF13527">
    <property type="entry name" value="Acetyltransf_9"/>
    <property type="match status" value="1"/>
</dbReference>
<dbReference type="GO" id="GO:0034069">
    <property type="term" value="F:aminoglycoside N-acetyltransferase activity"/>
    <property type="evidence" value="ECO:0007669"/>
    <property type="project" value="TreeGrafter"/>
</dbReference>
<dbReference type="InterPro" id="IPR016181">
    <property type="entry name" value="Acyl_CoA_acyltransferase"/>
</dbReference>
<dbReference type="KEGG" id="palb:EJC50_27560"/>
<evidence type="ECO:0000259" key="1">
    <source>
        <dbReference type="PROSITE" id="PS51186"/>
    </source>
</evidence>
<dbReference type="GO" id="GO:0030649">
    <property type="term" value="P:aminoglycoside antibiotic catabolic process"/>
    <property type="evidence" value="ECO:0007669"/>
    <property type="project" value="TreeGrafter"/>
</dbReference>
<dbReference type="AlphaFoldDB" id="A0A3S9ABE5"/>
<name>A0A3S9ABE5_9BACL</name>